<accession>A0A843UM25</accession>
<dbReference type="EMBL" id="NMUH01000657">
    <property type="protein sequence ID" value="MQL82860.1"/>
    <property type="molecule type" value="Genomic_DNA"/>
</dbReference>
<reference evidence="1" key="1">
    <citation type="submission" date="2017-07" db="EMBL/GenBank/DDBJ databases">
        <title>Taro Niue Genome Assembly and Annotation.</title>
        <authorList>
            <person name="Atibalentja N."/>
            <person name="Keating K."/>
            <person name="Fields C.J."/>
        </authorList>
    </citation>
    <scope>NUCLEOTIDE SEQUENCE</scope>
    <source>
        <strain evidence="1">Niue_2</strain>
        <tissue evidence="1">Leaf</tissue>
    </source>
</reference>
<comment type="caution">
    <text evidence="1">The sequence shown here is derived from an EMBL/GenBank/DDBJ whole genome shotgun (WGS) entry which is preliminary data.</text>
</comment>
<organism evidence="1 2">
    <name type="scientific">Colocasia esculenta</name>
    <name type="common">Wild taro</name>
    <name type="synonym">Arum esculentum</name>
    <dbReference type="NCBI Taxonomy" id="4460"/>
    <lineage>
        <taxon>Eukaryota</taxon>
        <taxon>Viridiplantae</taxon>
        <taxon>Streptophyta</taxon>
        <taxon>Embryophyta</taxon>
        <taxon>Tracheophyta</taxon>
        <taxon>Spermatophyta</taxon>
        <taxon>Magnoliopsida</taxon>
        <taxon>Liliopsida</taxon>
        <taxon>Araceae</taxon>
        <taxon>Aroideae</taxon>
        <taxon>Colocasieae</taxon>
        <taxon>Colocasia</taxon>
    </lineage>
</organism>
<keyword evidence="2" id="KW-1185">Reference proteome</keyword>
<evidence type="ECO:0000313" key="2">
    <source>
        <dbReference type="Proteomes" id="UP000652761"/>
    </source>
</evidence>
<evidence type="ECO:0000313" key="1">
    <source>
        <dbReference type="EMBL" id="MQL82860.1"/>
    </source>
</evidence>
<dbReference type="Proteomes" id="UP000652761">
    <property type="component" value="Unassembled WGS sequence"/>
</dbReference>
<proteinExistence type="predicted"/>
<gene>
    <name evidence="1" type="ORF">Taro_015327</name>
</gene>
<dbReference type="AlphaFoldDB" id="A0A843UM25"/>
<sequence>MVGRTLVSQNSVPRPKFHHGACVLVHRLSHPFGKMQIFLLLVNETARKAPIRNQHFNTVGTSSDSKITVRCSNSSPGFSRNNIFLDYANHWWSRNTESAYHDDRKLWSTRCENCSPGRKYGCTNIADIFTPSRLFSPL</sequence>
<name>A0A843UM25_COLES</name>
<protein>
    <submittedName>
        <fullName evidence="1">Uncharacterized protein</fullName>
    </submittedName>
</protein>